<keyword evidence="1" id="KW-0812">Transmembrane</keyword>
<comment type="caution">
    <text evidence="2">The sequence shown here is derived from an EMBL/GenBank/DDBJ whole genome shotgun (WGS) entry which is preliminary data.</text>
</comment>
<reference evidence="2" key="1">
    <citation type="submission" date="2018-11" db="EMBL/GenBank/DDBJ databases">
        <authorList>
            <consortium name="Pathogen Informatics"/>
        </authorList>
    </citation>
    <scope>NUCLEOTIDE SEQUENCE</scope>
</reference>
<sequence>MEVESDPDHRLDLTDPTATLLPSRALDRPHVGAVICAGAEAGQTEPLRVRRDGKTGHIFAGQSTWPHIKGLSGRWNRKPAIRCRSRSADLSFTHKWPGPSLKFCLAVALAFAVSLALILNFKFALAFFLDFTFAFAFALAFTINFTFAFALTIVLALVFSFDLALALTFAFAVFLTLILEFNFALALALAVFLALNLD</sequence>
<accession>A0A3S5CHV5</accession>
<proteinExistence type="predicted"/>
<dbReference type="Proteomes" id="UP000784294">
    <property type="component" value="Unassembled WGS sequence"/>
</dbReference>
<keyword evidence="3" id="KW-1185">Reference proteome</keyword>
<feature type="transmembrane region" description="Helical" evidence="1">
    <location>
        <begin position="103"/>
        <end position="129"/>
    </location>
</feature>
<organism evidence="2 3">
    <name type="scientific">Protopolystoma xenopodis</name>
    <dbReference type="NCBI Taxonomy" id="117903"/>
    <lineage>
        <taxon>Eukaryota</taxon>
        <taxon>Metazoa</taxon>
        <taxon>Spiralia</taxon>
        <taxon>Lophotrochozoa</taxon>
        <taxon>Platyhelminthes</taxon>
        <taxon>Monogenea</taxon>
        <taxon>Polyopisthocotylea</taxon>
        <taxon>Polystomatidea</taxon>
        <taxon>Polystomatidae</taxon>
        <taxon>Protopolystoma</taxon>
    </lineage>
</organism>
<feature type="non-terminal residue" evidence="2">
    <location>
        <position position="198"/>
    </location>
</feature>
<keyword evidence="1" id="KW-1133">Transmembrane helix</keyword>
<protein>
    <submittedName>
        <fullName evidence="2">Uncharacterized protein</fullName>
    </submittedName>
</protein>
<name>A0A3S5CHV5_9PLAT</name>
<dbReference type="AlphaFoldDB" id="A0A3S5CHV5"/>
<feature type="transmembrane region" description="Helical" evidence="1">
    <location>
        <begin position="135"/>
        <end position="159"/>
    </location>
</feature>
<dbReference type="EMBL" id="CAAALY010006763">
    <property type="protein sequence ID" value="VEL09608.1"/>
    <property type="molecule type" value="Genomic_DNA"/>
</dbReference>
<gene>
    <name evidence="2" type="ORF">PXEA_LOCUS3048</name>
</gene>
<evidence type="ECO:0000313" key="2">
    <source>
        <dbReference type="EMBL" id="VEL09608.1"/>
    </source>
</evidence>
<evidence type="ECO:0000313" key="3">
    <source>
        <dbReference type="Proteomes" id="UP000784294"/>
    </source>
</evidence>
<feature type="transmembrane region" description="Helical" evidence="1">
    <location>
        <begin position="166"/>
        <end position="195"/>
    </location>
</feature>
<evidence type="ECO:0000256" key="1">
    <source>
        <dbReference type="SAM" id="Phobius"/>
    </source>
</evidence>
<keyword evidence="1" id="KW-0472">Membrane</keyword>